<dbReference type="AlphaFoldDB" id="T1AKY3"/>
<reference evidence="1" key="1">
    <citation type="submission" date="2013-08" db="EMBL/GenBank/DDBJ databases">
        <authorList>
            <person name="Mendez C."/>
            <person name="Richter M."/>
            <person name="Ferrer M."/>
            <person name="Sanchez J."/>
        </authorList>
    </citation>
    <scope>NUCLEOTIDE SEQUENCE</scope>
</reference>
<dbReference type="EMBL" id="AUZY01009648">
    <property type="protein sequence ID" value="EQD41429.1"/>
    <property type="molecule type" value="Genomic_DNA"/>
</dbReference>
<comment type="caution">
    <text evidence="1">The sequence shown here is derived from an EMBL/GenBank/DDBJ whole genome shotgun (WGS) entry which is preliminary data.</text>
</comment>
<protein>
    <submittedName>
        <fullName evidence="1">Uncharacterized protein</fullName>
    </submittedName>
</protein>
<gene>
    <name evidence="1" type="ORF">B1B_14553</name>
</gene>
<organism evidence="1">
    <name type="scientific">mine drainage metagenome</name>
    <dbReference type="NCBI Taxonomy" id="410659"/>
    <lineage>
        <taxon>unclassified sequences</taxon>
        <taxon>metagenomes</taxon>
        <taxon>ecological metagenomes</taxon>
    </lineage>
</organism>
<accession>T1AKY3</accession>
<sequence>CGAARKAARAVFLGSAPTVRSPHRGIEASHVKLGCAVPGESVATYGDALARLSDRATYLYVNGDRYWYGLSPSISRVARDLTDRWLTTGIVELDAAICDAIRRERDRGDLAGVHVAPSSSADIDDDDRVRLVILAPGKPYIPRTEDSPAELLARDIVERRGSSP</sequence>
<feature type="non-terminal residue" evidence="1">
    <location>
        <position position="164"/>
    </location>
</feature>
<reference evidence="1" key="2">
    <citation type="journal article" date="2014" name="ISME J.">
        <title>Microbial stratification in low pH oxic and suboxic macroscopic growths along an acid mine drainage.</title>
        <authorList>
            <person name="Mendez-Garcia C."/>
            <person name="Mesa V."/>
            <person name="Sprenger R.R."/>
            <person name="Richter M."/>
            <person name="Diez M.S."/>
            <person name="Solano J."/>
            <person name="Bargiela R."/>
            <person name="Golyshina O.V."/>
            <person name="Manteca A."/>
            <person name="Ramos J.L."/>
            <person name="Gallego J.R."/>
            <person name="Llorente I."/>
            <person name="Martins Dos Santos V.A."/>
            <person name="Jensen O.N."/>
            <person name="Pelaez A.I."/>
            <person name="Sanchez J."/>
            <person name="Ferrer M."/>
        </authorList>
    </citation>
    <scope>NUCLEOTIDE SEQUENCE</scope>
</reference>
<proteinExistence type="predicted"/>
<name>T1AKY3_9ZZZZ</name>
<feature type="non-terminal residue" evidence="1">
    <location>
        <position position="1"/>
    </location>
</feature>
<evidence type="ECO:0000313" key="1">
    <source>
        <dbReference type="EMBL" id="EQD41429.1"/>
    </source>
</evidence>